<keyword evidence="6" id="KW-0963">Cytoplasm</keyword>
<dbReference type="SMART" id="SM00642">
    <property type="entry name" value="Aamy"/>
    <property type="match status" value="1"/>
</dbReference>
<dbReference type="Gene3D" id="1.10.10.760">
    <property type="entry name" value="E-set domains of sugar-utilizing enzymes"/>
    <property type="match status" value="1"/>
</dbReference>
<evidence type="ECO:0000313" key="18">
    <source>
        <dbReference type="Proteomes" id="UP001500635"/>
    </source>
</evidence>
<dbReference type="Gene3D" id="2.60.40.10">
    <property type="entry name" value="Immunoglobulins"/>
    <property type="match status" value="1"/>
</dbReference>
<evidence type="ECO:0000256" key="1">
    <source>
        <dbReference type="ARBA" id="ARBA00004496"/>
    </source>
</evidence>
<evidence type="ECO:0000259" key="16">
    <source>
        <dbReference type="SMART" id="SM00642"/>
    </source>
</evidence>
<dbReference type="CDD" id="cd11325">
    <property type="entry name" value="AmyAc_GTHase"/>
    <property type="match status" value="1"/>
</dbReference>
<evidence type="ECO:0000256" key="15">
    <source>
        <dbReference type="SAM" id="MobiDB-lite"/>
    </source>
</evidence>
<dbReference type="EC" id="3.2.1.141" evidence="4 13"/>
<dbReference type="PANTHER" id="PTHR43651:SF11">
    <property type="entry name" value="MALTO-OLIGOSYLTREHALOSE TREHALOHYDROLASE"/>
    <property type="match status" value="1"/>
</dbReference>
<dbReference type="InterPro" id="IPR006047">
    <property type="entry name" value="GH13_cat_dom"/>
</dbReference>
<evidence type="ECO:0000256" key="13">
    <source>
        <dbReference type="NCBIfam" id="TIGR02402"/>
    </source>
</evidence>
<keyword evidence="8" id="KW-0119">Carbohydrate metabolism</keyword>
<evidence type="ECO:0000256" key="2">
    <source>
        <dbReference type="ARBA" id="ARBA00005199"/>
    </source>
</evidence>
<protein>
    <recommendedName>
        <fullName evidence="5 13">Malto-oligosyltrehalose trehalohydrolase</fullName>
        <shortName evidence="14">MTHase</shortName>
        <ecNumber evidence="4 13">3.2.1.141</ecNumber>
    </recommendedName>
    <alternativeName>
        <fullName evidence="11 14">4-alpha-D-((1-&gt;4)-alpha-D-glucano)trehalose trehalohydrolase</fullName>
    </alternativeName>
    <alternativeName>
        <fullName evidence="10 14">Maltooligosyl trehalose trehalohydrolase</fullName>
    </alternativeName>
</protein>
<evidence type="ECO:0000256" key="5">
    <source>
        <dbReference type="ARBA" id="ARBA00015938"/>
    </source>
</evidence>
<comment type="catalytic activity">
    <reaction evidence="12 14">
        <text>hydrolysis of (1-&gt;4)-alpha-D-glucosidic linkage in 4-alpha-D-[(1-&gt;4)-alpha-D-glucanosyl]n trehalose to yield trehalose and (1-&gt;4)-alpha-D-glucan.</text>
        <dbReference type="EC" id="3.2.1.141"/>
    </reaction>
</comment>
<evidence type="ECO:0000256" key="8">
    <source>
        <dbReference type="ARBA" id="ARBA00023277"/>
    </source>
</evidence>
<accession>A0ABP8KAG7</accession>
<comment type="subcellular location">
    <subcellularLocation>
        <location evidence="1">Cytoplasm</location>
    </subcellularLocation>
</comment>
<evidence type="ECO:0000256" key="3">
    <source>
        <dbReference type="ARBA" id="ARBA00008061"/>
    </source>
</evidence>
<evidence type="ECO:0000256" key="12">
    <source>
        <dbReference type="ARBA" id="ARBA00034013"/>
    </source>
</evidence>
<dbReference type="RefSeq" id="WP_345000150.1">
    <property type="nucleotide sequence ID" value="NZ_BAABFR010000103.1"/>
</dbReference>
<evidence type="ECO:0000256" key="7">
    <source>
        <dbReference type="ARBA" id="ARBA00022801"/>
    </source>
</evidence>
<feature type="compositionally biased region" description="Basic and acidic residues" evidence="15">
    <location>
        <begin position="78"/>
        <end position="94"/>
    </location>
</feature>
<dbReference type="InterPro" id="IPR017853">
    <property type="entry name" value="GH"/>
</dbReference>
<dbReference type="InterPro" id="IPR013783">
    <property type="entry name" value="Ig-like_fold"/>
</dbReference>
<gene>
    <name evidence="17" type="primary">treZ</name>
    <name evidence="17" type="ORF">GCM10023147_43900</name>
</gene>
<evidence type="ECO:0000256" key="9">
    <source>
        <dbReference type="ARBA" id="ARBA00023295"/>
    </source>
</evidence>
<keyword evidence="9 14" id="KW-0326">Glycosidase</keyword>
<evidence type="ECO:0000256" key="4">
    <source>
        <dbReference type="ARBA" id="ARBA00012268"/>
    </source>
</evidence>
<comment type="similarity">
    <text evidence="3 14">Belongs to the glycosyl hydrolase 13 family.</text>
</comment>
<evidence type="ECO:0000256" key="6">
    <source>
        <dbReference type="ARBA" id="ARBA00022490"/>
    </source>
</evidence>
<evidence type="ECO:0000313" key="17">
    <source>
        <dbReference type="EMBL" id="GAA4402917.1"/>
    </source>
</evidence>
<dbReference type="InterPro" id="IPR012768">
    <property type="entry name" value="Trehalose_TreZ"/>
</dbReference>
<feature type="region of interest" description="Disordered" evidence="15">
    <location>
        <begin position="55"/>
        <end position="94"/>
    </location>
</feature>
<sequence>MTHTFEVWAPRPESVQLWVDGVTHTMSPRDGGWWSATVPAAAEARYGFLLDGDPTVIPDPRSPRQPDGVHAPSQLWAADRHSETGASSADRENRWRGRELEGSVVYELHVGAFTPEGTFDAAIGRLDHLVDLGVGFVELMPVNGFNGVHNWGYDGVLWYAVHEPYGGPDGLVRFIDAAHARGLGVLIDAVYNHLGPSGNYLGRFGPYEAEGANTWGRTINIAGPGSDEVREYILGSAVRWLRDFGADGLRLDAVHALADTTAVHILEESAERTEVLSGQLGRPLHLIAESDLNDPRLVTPRERGGYGLAAQWDDDMHHAVHTIVSGERQGYYRDFGSAACLSTVLREGFFHAGTHSSFRGRRHGRRIDPAVVRGSQLLAYTCTHDQVGNRATGDRPSAYLTPGQLAVKAALVLFSAFTPMLFMGEEWGAATPFQFFTSHPEPELARRTAKGRIAEFVEHGWPEGDVPDPQDPGTFAASKLDWSERDREPHARLLATYRDLLAFRGTHPEVTASDLRSVRTEYPDDESWFAVHRGPFTLVVNFTPAPVTAPFGGEPLLWWDAPSAGPERTTVPGHSFAVLRTAR</sequence>
<reference evidence="18" key="1">
    <citation type="journal article" date="2019" name="Int. J. Syst. Evol. Microbiol.">
        <title>The Global Catalogue of Microorganisms (GCM) 10K type strain sequencing project: providing services to taxonomists for standard genome sequencing and annotation.</title>
        <authorList>
            <consortium name="The Broad Institute Genomics Platform"/>
            <consortium name="The Broad Institute Genome Sequencing Center for Infectious Disease"/>
            <person name="Wu L."/>
            <person name="Ma J."/>
        </authorList>
    </citation>
    <scope>NUCLEOTIDE SEQUENCE [LARGE SCALE GENOMIC DNA]</scope>
    <source>
        <strain evidence="18">JCM 17688</strain>
    </source>
</reference>
<dbReference type="Proteomes" id="UP001500635">
    <property type="component" value="Unassembled WGS sequence"/>
</dbReference>
<dbReference type="CDD" id="cd02853">
    <property type="entry name" value="E_set_MTHase_like_N"/>
    <property type="match status" value="1"/>
</dbReference>
<evidence type="ECO:0000256" key="14">
    <source>
        <dbReference type="PIRNR" id="PIRNR006337"/>
    </source>
</evidence>
<dbReference type="NCBIfam" id="TIGR02402">
    <property type="entry name" value="trehalose_TreZ"/>
    <property type="match status" value="1"/>
</dbReference>
<organism evidence="17 18">
    <name type="scientific">Tsukamurella soli</name>
    <dbReference type="NCBI Taxonomy" id="644556"/>
    <lineage>
        <taxon>Bacteria</taxon>
        <taxon>Bacillati</taxon>
        <taxon>Actinomycetota</taxon>
        <taxon>Actinomycetes</taxon>
        <taxon>Mycobacteriales</taxon>
        <taxon>Tsukamurellaceae</taxon>
        <taxon>Tsukamurella</taxon>
    </lineage>
</organism>
<dbReference type="InterPro" id="IPR044901">
    <property type="entry name" value="Trehalose_TreZ_E-set_sf"/>
</dbReference>
<dbReference type="PIRSF" id="PIRSF006337">
    <property type="entry name" value="Trehalose_TreZ"/>
    <property type="match status" value="1"/>
</dbReference>
<comment type="caution">
    <text evidence="17">The sequence shown here is derived from an EMBL/GenBank/DDBJ whole genome shotgun (WGS) entry which is preliminary data.</text>
</comment>
<name>A0ABP8KAG7_9ACTN</name>
<dbReference type="InterPro" id="IPR014756">
    <property type="entry name" value="Ig_E-set"/>
</dbReference>
<dbReference type="SUPFAM" id="SSF51445">
    <property type="entry name" value="(Trans)glycosidases"/>
    <property type="match status" value="1"/>
</dbReference>
<dbReference type="Gene3D" id="3.20.20.80">
    <property type="entry name" value="Glycosidases"/>
    <property type="match status" value="1"/>
</dbReference>
<dbReference type="PANTHER" id="PTHR43651">
    <property type="entry name" value="1,4-ALPHA-GLUCAN-BRANCHING ENZYME"/>
    <property type="match status" value="1"/>
</dbReference>
<dbReference type="SUPFAM" id="SSF81296">
    <property type="entry name" value="E set domains"/>
    <property type="match status" value="1"/>
</dbReference>
<dbReference type="Pfam" id="PF00128">
    <property type="entry name" value="Alpha-amylase"/>
    <property type="match status" value="1"/>
</dbReference>
<comment type="pathway">
    <text evidence="2 14">Glycan biosynthesis; trehalose biosynthesis.</text>
</comment>
<evidence type="ECO:0000256" key="10">
    <source>
        <dbReference type="ARBA" id="ARBA00032057"/>
    </source>
</evidence>
<proteinExistence type="inferred from homology"/>
<evidence type="ECO:0000256" key="11">
    <source>
        <dbReference type="ARBA" id="ARBA00033284"/>
    </source>
</evidence>
<keyword evidence="18" id="KW-1185">Reference proteome</keyword>
<dbReference type="EMBL" id="BAABFR010000103">
    <property type="protein sequence ID" value="GAA4402917.1"/>
    <property type="molecule type" value="Genomic_DNA"/>
</dbReference>
<keyword evidence="7 14" id="KW-0378">Hydrolase</keyword>
<feature type="domain" description="Glycosyl hydrolase family 13 catalytic" evidence="16">
    <location>
        <begin position="107"/>
        <end position="452"/>
    </location>
</feature>